<dbReference type="EC" id="2.1.1.-" evidence="4"/>
<dbReference type="OrthoDB" id="5418352at2"/>
<dbReference type="InterPro" id="IPR010426">
    <property type="entry name" value="MTTB_MeTrfase"/>
</dbReference>
<dbReference type="Gene3D" id="3.20.20.480">
    <property type="entry name" value="Trimethylamine methyltransferase-like"/>
    <property type="match status" value="1"/>
</dbReference>
<keyword evidence="3 4" id="KW-0808">Transferase</keyword>
<name>A0A3G1KXU2_FORW1</name>
<organism evidence="5 6">
    <name type="scientific">Formimonas warabiya</name>
    <dbReference type="NCBI Taxonomy" id="1761012"/>
    <lineage>
        <taxon>Bacteria</taxon>
        <taxon>Bacillati</taxon>
        <taxon>Bacillota</taxon>
        <taxon>Clostridia</taxon>
        <taxon>Eubacteriales</taxon>
        <taxon>Peptococcaceae</taxon>
        <taxon>Candidatus Formimonas</taxon>
    </lineage>
</organism>
<evidence type="ECO:0000256" key="2">
    <source>
        <dbReference type="ARBA" id="ARBA00022603"/>
    </source>
</evidence>
<dbReference type="KEGG" id="fwa:DCMF_23125"/>
<dbReference type="RefSeq" id="WP_148136609.1">
    <property type="nucleotide sequence ID" value="NZ_CP017634.1"/>
</dbReference>
<protein>
    <recommendedName>
        <fullName evidence="4">Methyltransferase</fullName>
        <ecNumber evidence="4">2.1.1.-</ecNumber>
    </recommendedName>
</protein>
<evidence type="ECO:0000256" key="4">
    <source>
        <dbReference type="PIRNR" id="PIRNR037567"/>
    </source>
</evidence>
<dbReference type="GO" id="GO:0032259">
    <property type="term" value="P:methylation"/>
    <property type="evidence" value="ECO:0007669"/>
    <property type="project" value="UniProtKB-KW"/>
</dbReference>
<keyword evidence="2 5" id="KW-0489">Methyltransferase</keyword>
<evidence type="ECO:0000313" key="6">
    <source>
        <dbReference type="Proteomes" id="UP000323521"/>
    </source>
</evidence>
<proteinExistence type="inferred from homology"/>
<sequence>MTVRGWNVLSQQDMESIHEATLTILEKTGVNVGYEPALEAFKKAGARVDGERVYLPRALVEKKVKEAPSEFTLYARNPEKNITIGGDHFITAPGYGAPFVTDWDHKKRTATYADYENFAKLAGASKNLSMTGGVLVEPSDIPDEIRHAKMHYACILYSDKCFMGSSSGAKKAVDSIKMAQILFGPEHSLLEKPALISLINTITPLTLDERQAGGLMEYAKGGQACIVAALSMAGATSPASLAGTLAVQNAEILTGIILAQIVRPGAPVVYGSTSSITEMKYGSLTIGAPETALVTNATAQMAAFYGIPCRAGGGLTDAKCVDAQAGAESMMNLLTASQSGINFVLHAVGILEYYMSMSYEKFIVDDENLGMVLRFRRGIEVNEESLPLEMIHQVGPGGHFLDQEHTFNTFRKEFWKTSIYDRGTYDNWRLSGAPAINEVAHKKCGEILSQYQPPALDSLIDNQLKKFIQNL</sequence>
<evidence type="ECO:0000313" key="5">
    <source>
        <dbReference type="EMBL" id="ATW27261.1"/>
    </source>
</evidence>
<dbReference type="InterPro" id="IPR038601">
    <property type="entry name" value="MttB-like_sf"/>
</dbReference>
<dbReference type="GO" id="GO:0015948">
    <property type="term" value="P:methanogenesis"/>
    <property type="evidence" value="ECO:0007669"/>
    <property type="project" value="UniProtKB-UniRule"/>
</dbReference>
<comment type="similarity">
    <text evidence="1 4">Belongs to the trimethylamine methyltransferase family.</text>
</comment>
<reference evidence="5 6" key="1">
    <citation type="submission" date="2016-10" db="EMBL/GenBank/DDBJ databases">
        <title>Complete Genome Sequence of Peptococcaceae strain DCMF.</title>
        <authorList>
            <person name="Edwards R.J."/>
            <person name="Holland S.I."/>
            <person name="Deshpande N.P."/>
            <person name="Wong Y.K."/>
            <person name="Ertan H."/>
            <person name="Manefield M."/>
            <person name="Russell T.L."/>
            <person name="Lee M.J."/>
        </authorList>
    </citation>
    <scope>NUCLEOTIDE SEQUENCE [LARGE SCALE GENOMIC DNA]</scope>
    <source>
        <strain evidence="5 6">DCMF</strain>
    </source>
</reference>
<dbReference type="GO" id="GO:0008168">
    <property type="term" value="F:methyltransferase activity"/>
    <property type="evidence" value="ECO:0007669"/>
    <property type="project" value="UniProtKB-KW"/>
</dbReference>
<dbReference type="AlphaFoldDB" id="A0A3G1KXU2"/>
<keyword evidence="6" id="KW-1185">Reference proteome</keyword>
<evidence type="ECO:0000256" key="3">
    <source>
        <dbReference type="ARBA" id="ARBA00022679"/>
    </source>
</evidence>
<dbReference type="EMBL" id="CP017634">
    <property type="protein sequence ID" value="ATW27261.1"/>
    <property type="molecule type" value="Genomic_DNA"/>
</dbReference>
<accession>A0A3G1KXU2</accession>
<dbReference type="Pfam" id="PF06253">
    <property type="entry name" value="MTTB"/>
    <property type="match status" value="1"/>
</dbReference>
<evidence type="ECO:0000256" key="1">
    <source>
        <dbReference type="ARBA" id="ARBA00007137"/>
    </source>
</evidence>
<dbReference type="Proteomes" id="UP000323521">
    <property type="component" value="Chromosome"/>
</dbReference>
<gene>
    <name evidence="5" type="ORF">DCMF_23125</name>
</gene>
<dbReference type="PIRSF" id="PIRSF037567">
    <property type="entry name" value="MTTB_MeTrfase"/>
    <property type="match status" value="1"/>
</dbReference>